<comment type="caution">
    <text evidence="2">The sequence shown here is derived from an EMBL/GenBank/DDBJ whole genome shotgun (WGS) entry which is preliminary data.</text>
</comment>
<feature type="chain" id="PRO_5046773568" evidence="1">
    <location>
        <begin position="21"/>
        <end position="122"/>
    </location>
</feature>
<evidence type="ECO:0000256" key="1">
    <source>
        <dbReference type="SAM" id="SignalP"/>
    </source>
</evidence>
<keyword evidence="1" id="KW-0732">Signal</keyword>
<dbReference type="EMBL" id="JBBPBN010000056">
    <property type="protein sequence ID" value="KAK8989585.1"/>
    <property type="molecule type" value="Genomic_DNA"/>
</dbReference>
<proteinExistence type="predicted"/>
<organism evidence="2 3">
    <name type="scientific">Hibiscus sabdariffa</name>
    <name type="common">roselle</name>
    <dbReference type="NCBI Taxonomy" id="183260"/>
    <lineage>
        <taxon>Eukaryota</taxon>
        <taxon>Viridiplantae</taxon>
        <taxon>Streptophyta</taxon>
        <taxon>Embryophyta</taxon>
        <taxon>Tracheophyta</taxon>
        <taxon>Spermatophyta</taxon>
        <taxon>Magnoliopsida</taxon>
        <taxon>eudicotyledons</taxon>
        <taxon>Gunneridae</taxon>
        <taxon>Pentapetalae</taxon>
        <taxon>rosids</taxon>
        <taxon>malvids</taxon>
        <taxon>Malvales</taxon>
        <taxon>Malvaceae</taxon>
        <taxon>Malvoideae</taxon>
        <taxon>Hibiscus</taxon>
    </lineage>
</organism>
<accession>A0ABR2PMC7</accession>
<gene>
    <name evidence="2" type="ORF">V6N11_064007</name>
</gene>
<feature type="signal peptide" evidence="1">
    <location>
        <begin position="1"/>
        <end position="20"/>
    </location>
</feature>
<name>A0ABR2PMC7_9ROSI</name>
<keyword evidence="3" id="KW-1185">Reference proteome</keyword>
<protein>
    <submittedName>
        <fullName evidence="2">Uncharacterized protein</fullName>
    </submittedName>
</protein>
<reference evidence="2 3" key="1">
    <citation type="journal article" date="2024" name="G3 (Bethesda)">
        <title>Genome assembly of Hibiscus sabdariffa L. provides insights into metabolisms of medicinal natural products.</title>
        <authorList>
            <person name="Kim T."/>
        </authorList>
    </citation>
    <scope>NUCLEOTIDE SEQUENCE [LARGE SCALE GENOMIC DNA]</scope>
    <source>
        <strain evidence="2">TK-2024</strain>
        <tissue evidence="2">Old leaves</tissue>
    </source>
</reference>
<evidence type="ECO:0000313" key="2">
    <source>
        <dbReference type="EMBL" id="KAK8989585.1"/>
    </source>
</evidence>
<sequence>MVSNIIHVLCLITVANRGGATSEMNLWIREFAMSKQNLIAGHVSCLFEQSTAESGAAIAVLSSRVPYPRRQRPGATCLNMSNSDISKYQLLGFEFDSPFSLYLFHQGKKGAANKAPNFAFKT</sequence>
<evidence type="ECO:0000313" key="3">
    <source>
        <dbReference type="Proteomes" id="UP001396334"/>
    </source>
</evidence>
<dbReference type="Proteomes" id="UP001396334">
    <property type="component" value="Unassembled WGS sequence"/>
</dbReference>